<feature type="signal peptide" evidence="2">
    <location>
        <begin position="1"/>
        <end position="21"/>
    </location>
</feature>
<evidence type="ECO:0000313" key="3">
    <source>
        <dbReference type="EMBL" id="CAF1064993.1"/>
    </source>
</evidence>
<dbReference type="EMBL" id="CAJNOR010006685">
    <property type="protein sequence ID" value="CAF1601137.1"/>
    <property type="molecule type" value="Genomic_DNA"/>
</dbReference>
<feature type="chain" id="PRO_5036225127" evidence="2">
    <location>
        <begin position="22"/>
        <end position="93"/>
    </location>
</feature>
<keyword evidence="5" id="KW-1185">Reference proteome</keyword>
<gene>
    <name evidence="3" type="ORF">EDS130_LOCUS18127</name>
    <name evidence="4" type="ORF">XAT740_LOCUS47730</name>
</gene>
<feature type="compositionally biased region" description="Polar residues" evidence="1">
    <location>
        <begin position="58"/>
        <end position="76"/>
    </location>
</feature>
<evidence type="ECO:0000256" key="1">
    <source>
        <dbReference type="SAM" id="MobiDB-lite"/>
    </source>
</evidence>
<feature type="compositionally biased region" description="Polar residues" evidence="1">
    <location>
        <begin position="84"/>
        <end position="93"/>
    </location>
</feature>
<dbReference type="AlphaFoldDB" id="A0A814LH85"/>
<evidence type="ECO:0000256" key="2">
    <source>
        <dbReference type="SAM" id="SignalP"/>
    </source>
</evidence>
<protein>
    <submittedName>
        <fullName evidence="3">Uncharacterized protein</fullName>
    </submittedName>
</protein>
<dbReference type="Proteomes" id="UP000663828">
    <property type="component" value="Unassembled WGS sequence"/>
</dbReference>
<dbReference type="EMBL" id="CAJNOJ010000083">
    <property type="protein sequence ID" value="CAF1064993.1"/>
    <property type="molecule type" value="Genomic_DNA"/>
</dbReference>
<evidence type="ECO:0000313" key="4">
    <source>
        <dbReference type="EMBL" id="CAF1601137.1"/>
    </source>
</evidence>
<feature type="region of interest" description="Disordered" evidence="1">
    <location>
        <begin position="24"/>
        <end position="93"/>
    </location>
</feature>
<comment type="caution">
    <text evidence="3">The sequence shown here is derived from an EMBL/GenBank/DDBJ whole genome shotgun (WGS) entry which is preliminary data.</text>
</comment>
<proteinExistence type="predicted"/>
<evidence type="ECO:0000313" key="6">
    <source>
        <dbReference type="Proteomes" id="UP000663852"/>
    </source>
</evidence>
<dbReference type="Proteomes" id="UP000663852">
    <property type="component" value="Unassembled WGS sequence"/>
</dbReference>
<name>A0A814LH85_ADIRI</name>
<keyword evidence="2" id="KW-0732">Signal</keyword>
<evidence type="ECO:0000313" key="5">
    <source>
        <dbReference type="Proteomes" id="UP000663828"/>
    </source>
</evidence>
<organism evidence="3 6">
    <name type="scientific">Adineta ricciae</name>
    <name type="common">Rotifer</name>
    <dbReference type="NCBI Taxonomy" id="249248"/>
    <lineage>
        <taxon>Eukaryota</taxon>
        <taxon>Metazoa</taxon>
        <taxon>Spiralia</taxon>
        <taxon>Gnathifera</taxon>
        <taxon>Rotifera</taxon>
        <taxon>Eurotatoria</taxon>
        <taxon>Bdelloidea</taxon>
        <taxon>Adinetida</taxon>
        <taxon>Adinetidae</taxon>
        <taxon>Adineta</taxon>
    </lineage>
</organism>
<reference evidence="3" key="1">
    <citation type="submission" date="2021-02" db="EMBL/GenBank/DDBJ databases">
        <authorList>
            <person name="Nowell W R."/>
        </authorList>
    </citation>
    <scope>NUCLEOTIDE SEQUENCE</scope>
</reference>
<feature type="compositionally biased region" description="Low complexity" evidence="1">
    <location>
        <begin position="24"/>
        <end position="34"/>
    </location>
</feature>
<accession>A0A814LH85</accession>
<sequence>MRFTTILICALVCIFVTSVKADDVASSSDNAADVPTTEPAATQESAPVPEPAPAVESGTVQEPETTSAPVADSNASAVPGDGDAQQQPVSSNQ</sequence>